<evidence type="ECO:0000256" key="3">
    <source>
        <dbReference type="ARBA" id="ARBA00022448"/>
    </source>
</evidence>
<feature type="transmembrane region" description="Helical" evidence="8">
    <location>
        <begin position="12"/>
        <end position="39"/>
    </location>
</feature>
<dbReference type="PANTHER" id="PTHR42929">
    <property type="entry name" value="INNER MEMBRANE ABC TRANSPORTER PERMEASE PROTEIN YDCU-RELATED-RELATED"/>
    <property type="match status" value="1"/>
</dbReference>
<organism evidence="10 11">
    <name type="scientific">Caballeronia udeis</name>
    <dbReference type="NCBI Taxonomy" id="1232866"/>
    <lineage>
        <taxon>Bacteria</taxon>
        <taxon>Pseudomonadati</taxon>
        <taxon>Pseudomonadota</taxon>
        <taxon>Betaproteobacteria</taxon>
        <taxon>Burkholderiales</taxon>
        <taxon>Burkholderiaceae</taxon>
        <taxon>Caballeronia</taxon>
    </lineage>
</organism>
<feature type="domain" description="ABC transmembrane type-1" evidence="9">
    <location>
        <begin position="61"/>
        <end position="267"/>
    </location>
</feature>
<dbReference type="Proteomes" id="UP000054683">
    <property type="component" value="Unassembled WGS sequence"/>
</dbReference>
<reference evidence="10 11" key="1">
    <citation type="submission" date="2016-01" db="EMBL/GenBank/DDBJ databases">
        <authorList>
            <person name="Oliw E.H."/>
        </authorList>
    </citation>
    <scope>NUCLEOTIDE SEQUENCE [LARGE SCALE GENOMIC DNA]</scope>
    <source>
        <strain evidence="10">LMG 27134</strain>
    </source>
</reference>
<keyword evidence="7 8" id="KW-0472">Membrane</keyword>
<evidence type="ECO:0000313" key="10">
    <source>
        <dbReference type="EMBL" id="SAL20029.1"/>
    </source>
</evidence>
<evidence type="ECO:0000313" key="11">
    <source>
        <dbReference type="Proteomes" id="UP000054683"/>
    </source>
</evidence>
<dbReference type="CDD" id="cd06261">
    <property type="entry name" value="TM_PBP2"/>
    <property type="match status" value="1"/>
</dbReference>
<feature type="transmembrane region" description="Helical" evidence="8">
    <location>
        <begin position="246"/>
        <end position="267"/>
    </location>
</feature>
<evidence type="ECO:0000256" key="4">
    <source>
        <dbReference type="ARBA" id="ARBA00022475"/>
    </source>
</evidence>
<dbReference type="SUPFAM" id="SSF161098">
    <property type="entry name" value="MetI-like"/>
    <property type="match status" value="1"/>
</dbReference>
<evidence type="ECO:0000256" key="5">
    <source>
        <dbReference type="ARBA" id="ARBA00022692"/>
    </source>
</evidence>
<evidence type="ECO:0000256" key="7">
    <source>
        <dbReference type="ARBA" id="ARBA00023136"/>
    </source>
</evidence>
<dbReference type="PROSITE" id="PS50928">
    <property type="entry name" value="ABC_TM1"/>
    <property type="match status" value="1"/>
</dbReference>
<evidence type="ECO:0000256" key="8">
    <source>
        <dbReference type="RuleBase" id="RU363032"/>
    </source>
</evidence>
<sequence>MANRLRRVFPSLPWLAPALIILLIVYLLPLAKVLTISVMEPVAGFGNYEKLLLDAGMRHIFWTTFRISGITTLVSVALGYVVALAMVNAPRRQFQLMLVCVLIPFWISVLVRAFAWIVLLRSGGVINSALLSLGIIKEPLDLLYNDFGVVVGMVHYMVPLAVLTIYGQMSGIDTRLAMAARGLGARPLYAFARIFLPLSVPGISAAVILIFITALGFYIVPAMLGGGKTLMLAEYVSLMINATVDWGMGTAMASTLAILVLMLMFLLSRIVDLRRVFGGT</sequence>
<feature type="transmembrane region" description="Helical" evidence="8">
    <location>
        <begin position="188"/>
        <end position="220"/>
    </location>
</feature>
<feature type="transmembrane region" description="Helical" evidence="8">
    <location>
        <begin position="147"/>
        <end position="167"/>
    </location>
</feature>
<accession>A0A158FL16</accession>
<dbReference type="Pfam" id="PF00528">
    <property type="entry name" value="BPD_transp_1"/>
    <property type="match status" value="1"/>
</dbReference>
<proteinExistence type="inferred from homology"/>
<evidence type="ECO:0000256" key="2">
    <source>
        <dbReference type="ARBA" id="ARBA00007069"/>
    </source>
</evidence>
<evidence type="ECO:0000256" key="6">
    <source>
        <dbReference type="ARBA" id="ARBA00022989"/>
    </source>
</evidence>
<dbReference type="GO" id="GO:0005886">
    <property type="term" value="C:plasma membrane"/>
    <property type="evidence" value="ECO:0007669"/>
    <property type="project" value="UniProtKB-SubCell"/>
</dbReference>
<protein>
    <submittedName>
        <fullName evidence="10">Binding-protein-dependent transport system inner membrane protein</fullName>
    </submittedName>
</protein>
<feature type="transmembrane region" description="Helical" evidence="8">
    <location>
        <begin position="59"/>
        <end position="84"/>
    </location>
</feature>
<feature type="transmembrane region" description="Helical" evidence="8">
    <location>
        <begin position="96"/>
        <end position="119"/>
    </location>
</feature>
<evidence type="ECO:0000256" key="1">
    <source>
        <dbReference type="ARBA" id="ARBA00004651"/>
    </source>
</evidence>
<dbReference type="Gene3D" id="1.10.3720.10">
    <property type="entry name" value="MetI-like"/>
    <property type="match status" value="1"/>
</dbReference>
<keyword evidence="3 8" id="KW-0813">Transport</keyword>
<name>A0A158FL16_9BURK</name>
<gene>
    <name evidence="10" type="ORF">AWB69_01286</name>
</gene>
<keyword evidence="6 8" id="KW-1133">Transmembrane helix</keyword>
<evidence type="ECO:0000259" key="9">
    <source>
        <dbReference type="PROSITE" id="PS50928"/>
    </source>
</evidence>
<dbReference type="InterPro" id="IPR035906">
    <property type="entry name" value="MetI-like_sf"/>
</dbReference>
<dbReference type="AlphaFoldDB" id="A0A158FL16"/>
<dbReference type="EMBL" id="FCOK02000005">
    <property type="protein sequence ID" value="SAL20029.1"/>
    <property type="molecule type" value="Genomic_DNA"/>
</dbReference>
<keyword evidence="4" id="KW-1003">Cell membrane</keyword>
<keyword evidence="5 8" id="KW-0812">Transmembrane</keyword>
<dbReference type="OrthoDB" id="9808619at2"/>
<dbReference type="PANTHER" id="PTHR42929:SF5">
    <property type="entry name" value="ABC TRANSPORTER PERMEASE PROTEIN"/>
    <property type="match status" value="1"/>
</dbReference>
<dbReference type="InterPro" id="IPR000515">
    <property type="entry name" value="MetI-like"/>
</dbReference>
<dbReference type="GO" id="GO:0055085">
    <property type="term" value="P:transmembrane transport"/>
    <property type="evidence" value="ECO:0007669"/>
    <property type="project" value="InterPro"/>
</dbReference>
<comment type="similarity">
    <text evidence="2">Belongs to the binding-protein-dependent transport system permease family. CysTW subfamily.</text>
</comment>
<comment type="subcellular location">
    <subcellularLocation>
        <location evidence="1 8">Cell membrane</location>
        <topology evidence="1 8">Multi-pass membrane protein</topology>
    </subcellularLocation>
</comment>